<name>A0ABY3R816_9BRAD</name>
<proteinExistence type="predicted"/>
<protein>
    <submittedName>
        <fullName evidence="1">Uncharacterized protein</fullName>
    </submittedName>
</protein>
<sequence>MHIEQLDDDSRIRIHERHQAMTQAALVQVFGMTQDDAARAVRELWSRYDAAPRAERDLLLHNDPVALACDLAGQDWSSIPQWRLDKFNESRRAALEELARAVVP</sequence>
<dbReference type="EMBL" id="CP088156">
    <property type="protein sequence ID" value="UFZ03060.1"/>
    <property type="molecule type" value="Genomic_DNA"/>
</dbReference>
<keyword evidence="2" id="KW-1185">Reference proteome</keyword>
<organism evidence="1 2">
    <name type="scientific">Bradyrhizobium ontarionense</name>
    <dbReference type="NCBI Taxonomy" id="2898149"/>
    <lineage>
        <taxon>Bacteria</taxon>
        <taxon>Pseudomonadati</taxon>
        <taxon>Pseudomonadota</taxon>
        <taxon>Alphaproteobacteria</taxon>
        <taxon>Hyphomicrobiales</taxon>
        <taxon>Nitrobacteraceae</taxon>
        <taxon>Bradyrhizobium</taxon>
    </lineage>
</organism>
<evidence type="ECO:0000313" key="2">
    <source>
        <dbReference type="Proteomes" id="UP001431010"/>
    </source>
</evidence>
<evidence type="ECO:0000313" key="1">
    <source>
        <dbReference type="EMBL" id="UFZ03060.1"/>
    </source>
</evidence>
<gene>
    <name evidence="1" type="ORF">LQG66_28000</name>
</gene>
<dbReference type="Proteomes" id="UP001431010">
    <property type="component" value="Chromosome"/>
</dbReference>
<dbReference type="RefSeq" id="WP_231318967.1">
    <property type="nucleotide sequence ID" value="NZ_CP088156.1"/>
</dbReference>
<accession>A0ABY3R816</accession>
<reference evidence="1" key="1">
    <citation type="journal article" date="2024" name="Antonie Van Leeuwenhoek">
        <title>Bradyrhizobium ontarionense sp. nov., a novel bacterial symbiont isolated from Aeschynomene indica (Indian jointvetch), harbours photosynthesis, nitrogen fixation and nitrous oxide (N2O) reductase genes.</title>
        <authorList>
            <person name="Bromfield E.S.P."/>
            <person name="Cloutier S."/>
        </authorList>
    </citation>
    <scope>NUCLEOTIDE SEQUENCE</scope>
    <source>
        <strain evidence="1">A19</strain>
    </source>
</reference>